<gene>
    <name evidence="3" type="ORF">R7226_17120</name>
</gene>
<evidence type="ECO:0000313" key="4">
    <source>
        <dbReference type="Proteomes" id="UP001284601"/>
    </source>
</evidence>
<evidence type="ECO:0000313" key="3">
    <source>
        <dbReference type="EMBL" id="MDW5596071.1"/>
    </source>
</evidence>
<feature type="signal peptide" evidence="1">
    <location>
        <begin position="1"/>
        <end position="36"/>
    </location>
</feature>
<dbReference type="InterPro" id="IPR007110">
    <property type="entry name" value="Ig-like_dom"/>
</dbReference>
<dbReference type="SUPFAM" id="SSF69322">
    <property type="entry name" value="Tricorn protease domain 2"/>
    <property type="match status" value="1"/>
</dbReference>
<dbReference type="RefSeq" id="WP_318598449.1">
    <property type="nucleotide sequence ID" value="NZ_JAWSTH010000046.1"/>
</dbReference>
<dbReference type="EMBL" id="JAWSTH010000046">
    <property type="protein sequence ID" value="MDW5596071.1"/>
    <property type="molecule type" value="Genomic_DNA"/>
</dbReference>
<protein>
    <recommendedName>
        <fullName evidence="2">Ig-like domain-containing protein</fullName>
    </recommendedName>
</protein>
<dbReference type="Gene3D" id="2.60.40.2700">
    <property type="match status" value="2"/>
</dbReference>
<accession>A0ABU4HRW6</accession>
<keyword evidence="4" id="KW-1185">Reference proteome</keyword>
<name>A0ABU4HRW6_9ACTN</name>
<organism evidence="3 4">
    <name type="scientific">Conexibacter stalactiti</name>
    <dbReference type="NCBI Taxonomy" id="1940611"/>
    <lineage>
        <taxon>Bacteria</taxon>
        <taxon>Bacillati</taxon>
        <taxon>Actinomycetota</taxon>
        <taxon>Thermoleophilia</taxon>
        <taxon>Solirubrobacterales</taxon>
        <taxon>Conexibacteraceae</taxon>
        <taxon>Conexibacter</taxon>
    </lineage>
</organism>
<reference evidence="4" key="1">
    <citation type="submission" date="2023-07" db="EMBL/GenBank/DDBJ databases">
        <title>Conexibacter stalactiti sp. nov., isolated from stalactites in a lava cave and emended description of the genus Conexibacter.</title>
        <authorList>
            <person name="Lee S.D."/>
        </authorList>
    </citation>
    <scope>NUCLEOTIDE SEQUENCE [LARGE SCALE GENOMIC DNA]</scope>
    <source>
        <strain evidence="4">KCTC 39840</strain>
    </source>
</reference>
<evidence type="ECO:0000259" key="2">
    <source>
        <dbReference type="PROSITE" id="PS50835"/>
    </source>
</evidence>
<dbReference type="Gene3D" id="2.80.10.50">
    <property type="match status" value="1"/>
</dbReference>
<comment type="caution">
    <text evidence="3">The sequence shown here is derived from an EMBL/GenBank/DDBJ whole genome shotgun (WGS) entry which is preliminary data.</text>
</comment>
<dbReference type="PROSITE" id="PS50835">
    <property type="entry name" value="IG_LIKE"/>
    <property type="match status" value="1"/>
</dbReference>
<dbReference type="Proteomes" id="UP001284601">
    <property type="component" value="Unassembled WGS sequence"/>
</dbReference>
<proteinExistence type="predicted"/>
<sequence length="1159" mass="116061">MPSNDRHGRRPRSRPPLARAAIGLCATTLMVLSATVAEVAAAPLSSGIDRSSRITVGVPTGSSNAVTASAVHGDTLYLGGSIHGIGLRAPGLAAFDTGDGQLDEQVAELTGRDADSVAAARTVVADGNGGVYVVGLDGSGASGVRQSGLLHLRADGSVDVAFRPRFQDGAGEASVDVRDAALGPDGTLYVAGGFAQAGGEPRDGLAALDVATGAPKAWNPQLGGAGGADAVVDNVEVVGAQVLASGSFNSVGGQARDGLGGIARADATATAWAPPALSAASAEVALLTDGDAAILVAARAVRSVTTSGSGTVTDLPVAADGDIKAAATTGGRLYAAGLFTQIGGSARDGLAELDLATGSASAWNPGQAGTTQGVALAVDAERVYVALPDATTQEQAWGGALRCGLAAVSRSTGAVAAWDPRLGSDGACNRPPRGLAVSGGKVWAAGGFTTANIARRSGLAAVDLRTDRILPWAPNAGATNARVQGLAVSPDGATVYGVGNMTAGLNGQPRIGGWAVAASGTASSAADVRAWDPNISGIVRDVALEPTAAGDAVRRVYLGGAFTQIDGDAAYTRLAAVEPDSGDAITSFRPAPSGVVNDIELASDGALYVAGDFATIGRTPAARRYLAAFAAGSDEVTAGWDAQVGGDVAGKVFDLALGADAVYAVGTFDGTIGGQTRQYAVALRRADGALLPAWAPAPDGGVVTATAGADGTVYLVGGNGTSGSGFGSLGDQPRPAGVGSVLGGAVTGWAPQTSQFRPVATQWGEDVREVAGKSVVVGLRLQVDGIDGLPQEGIYVYDDAVAPAVLERPSISGSPREGEQLRCQPGSYGSEPVSLAYQWRRDGQPIDGASATTYLVQADDRGTAISCRETAENAAGSVSATSDELTIAVIRAVNRELPAVSGEVKVGVPALCARGAWSDFPTSYRYRWLIDGAAVGGATEQRYTPVAGDANRQLSCEVVAVNAAGDSAPAGSAARAVTPGDTPPPTCEQLGTCPRPTCEQLGTCPRPTCQQLGTCPRPTCQQLGTCPPPPCTVGCGGPPQKVDPPSNRITVTAGKASARKLPFRVRVAAAGALRVVATARLPGARRALQLGSARASAKGAGDLAVDVVLGRAASRALARARSLRVTVRFTFTPAGGTAATIVRTVTIRAAKAKGRGGRK</sequence>
<feature type="chain" id="PRO_5046865734" description="Ig-like domain-containing protein" evidence="1">
    <location>
        <begin position="37"/>
        <end position="1159"/>
    </location>
</feature>
<keyword evidence="1" id="KW-0732">Signal</keyword>
<evidence type="ECO:0000256" key="1">
    <source>
        <dbReference type="SAM" id="SignalP"/>
    </source>
</evidence>
<feature type="domain" description="Ig-like" evidence="2">
    <location>
        <begin position="803"/>
        <end position="886"/>
    </location>
</feature>